<reference evidence="6" key="2">
    <citation type="submission" date="2022-03" db="EMBL/GenBank/DDBJ databases">
        <title>Draft title - Genomic analysis of global carrot germplasm unveils the trajectory of domestication and the origin of high carotenoid orange carrot.</title>
        <authorList>
            <person name="Iorizzo M."/>
            <person name="Ellison S."/>
            <person name="Senalik D."/>
            <person name="Macko-Podgorni A."/>
            <person name="Grzebelus D."/>
            <person name="Bostan H."/>
            <person name="Rolling W."/>
            <person name="Curaba J."/>
            <person name="Simon P."/>
        </authorList>
    </citation>
    <scope>NUCLEOTIDE SEQUENCE</scope>
    <source>
        <tissue evidence="6">Leaf</tissue>
    </source>
</reference>
<evidence type="ECO:0000256" key="1">
    <source>
        <dbReference type="ARBA" id="ARBA00022679"/>
    </source>
</evidence>
<dbReference type="Pfam" id="PF03473">
    <property type="entry name" value="MOSC"/>
    <property type="match status" value="1"/>
</dbReference>
<evidence type="ECO:0000256" key="3">
    <source>
        <dbReference type="ARBA" id="ARBA00023150"/>
    </source>
</evidence>
<feature type="domain" description="MOSC" evidence="5">
    <location>
        <begin position="668"/>
        <end position="824"/>
    </location>
</feature>
<accession>A0AAF0WNF3</accession>
<evidence type="ECO:0000313" key="7">
    <source>
        <dbReference type="Proteomes" id="UP000077755"/>
    </source>
</evidence>
<dbReference type="InterPro" id="IPR015422">
    <property type="entry name" value="PyrdxlP-dep_Trfase_small"/>
</dbReference>
<dbReference type="SUPFAM" id="SSF141673">
    <property type="entry name" value="MOSC N-terminal domain-like"/>
    <property type="match status" value="1"/>
</dbReference>
<comment type="similarity">
    <text evidence="4">Belongs to the class-V pyridoxal-phosphate-dependent aminotransferase family. MOCOS subfamily.</text>
</comment>
<keyword evidence="7" id="KW-1185">Reference proteome</keyword>
<evidence type="ECO:0000313" key="6">
    <source>
        <dbReference type="EMBL" id="WOG91638.1"/>
    </source>
</evidence>
<dbReference type="Pfam" id="PF03476">
    <property type="entry name" value="MOSC_N"/>
    <property type="match status" value="1"/>
</dbReference>
<evidence type="ECO:0000256" key="2">
    <source>
        <dbReference type="ARBA" id="ARBA00022898"/>
    </source>
</evidence>
<dbReference type="InterPro" id="IPR000192">
    <property type="entry name" value="Aminotrans_V_dom"/>
</dbReference>
<sequence>MSTDVEKSRFLEEFGDDYGYPNAPKNIDEIRATEFTRLQELVYLDHAGATLYSESQLEAVFKSLNSTVFGNPHTQSNVSSSTSDIVREARQQVLDFCNASAKEYKCIFTSGATAALKLVGEAFPWSSQSSFMYTTENHNSVLGIREYALAKGAEAFAIDIEEAGHRDGSRDTKTSHKVLKRTVQRRSGVKILDEEPAGKAFNLFAFPSECNFSGVKFNLDLANIMKEDPERILKDSPHCKGSWMVLIDAAKGCATDPPDLSKYKADFVVVSFYKLFGYPSGLGALIVRNDAVKLLKNTYFSGGTVAASIADIDFVKRREGAEESFEDGSISFLSIASICHGFHILNTLTMSAISRHTASLATYLRNMLLALRHDNGDSVCTVYGFDSKELCSKPGPIVSFNLKRPDGSWYGYYEVEKLASLSGIQLRTGCFCNPGACAKYLGLSHSDLLSNIEAGHVCWDDHDILNGKPTGAVRVSFGYMSTFEDAKKFMSFIRSSFVSFPLRSSHSEFHRPITTEGLSYIYLSCIDTNMSRYCLRSINIYPIKSCGGFSVDSWLLSSTGLLHDREWVIQSTSGEILTQKKVPEMCYISTLIDLNLGTLFVESPRCKEKLQIELKSDSYNSGRVEIEIQNLRYEVQVYGDDVDAWFSNAIGRPCTLLRGSGLDGSKRYPCSKRNQSIGMCNNAKSKLNFVNEAQLLLISEQSVSDLNTRLSTSSRAAPVQVNPMRFRPNLVIAGGEPYEEDGWQCIRIGNKNFTSLGGCNRCQMININYQAGEMQRLSEPLATLAAYRRVKGKIFFGILLRYDDDNNEEEAGSLIQVGEEVYPVADLL</sequence>
<dbReference type="EC" id="2.8.1.9" evidence="4"/>
<name>A0AAF0WNF3_DAUCS</name>
<dbReference type="InterPro" id="IPR011037">
    <property type="entry name" value="Pyrv_Knase-like_insert_dom_sf"/>
</dbReference>
<dbReference type="SUPFAM" id="SSF53383">
    <property type="entry name" value="PLP-dependent transferases"/>
    <property type="match status" value="1"/>
</dbReference>
<dbReference type="PROSITE" id="PS51340">
    <property type="entry name" value="MOSC"/>
    <property type="match status" value="1"/>
</dbReference>
<dbReference type="InterPro" id="IPR005303">
    <property type="entry name" value="MOCOS_middle"/>
</dbReference>
<dbReference type="PANTHER" id="PTHR14237">
    <property type="entry name" value="MOLYBDOPTERIN COFACTOR SULFURASE MOSC"/>
    <property type="match status" value="1"/>
</dbReference>
<dbReference type="Pfam" id="PF00266">
    <property type="entry name" value="Aminotran_5"/>
    <property type="match status" value="2"/>
</dbReference>
<dbReference type="SUPFAM" id="SSF50800">
    <property type="entry name" value="PK beta-barrel domain-like"/>
    <property type="match status" value="1"/>
</dbReference>
<keyword evidence="1 4" id="KW-0808">Transferase</keyword>
<dbReference type="InterPro" id="IPR005302">
    <property type="entry name" value="MoCF_Sase_C"/>
</dbReference>
<dbReference type="GO" id="GO:0008265">
    <property type="term" value="F:molybdenum cofactor sulfurtransferase activity"/>
    <property type="evidence" value="ECO:0007669"/>
    <property type="project" value="UniProtKB-UniRule"/>
</dbReference>
<comment type="catalytic activity">
    <reaction evidence="4">
        <text>Mo-molybdopterin + L-cysteine + AH2 = thio-Mo-molybdopterin + L-alanine + A + H2O</text>
        <dbReference type="Rhea" id="RHEA:42636"/>
        <dbReference type="ChEBI" id="CHEBI:13193"/>
        <dbReference type="ChEBI" id="CHEBI:15377"/>
        <dbReference type="ChEBI" id="CHEBI:17499"/>
        <dbReference type="ChEBI" id="CHEBI:35235"/>
        <dbReference type="ChEBI" id="CHEBI:57972"/>
        <dbReference type="ChEBI" id="CHEBI:71302"/>
        <dbReference type="ChEBI" id="CHEBI:82685"/>
        <dbReference type="EC" id="2.8.1.9"/>
    </reaction>
</comment>
<comment type="function">
    <text evidence="4">Sulfurates the molybdenum cofactor. Sulfation of molybdenum is essential for xanthine dehydrogenase (XDH) and aldehyde oxidase (ADO) enzymes in which molybdenum cofactor is liganded by 1 oxygen and 1 sulfur atom in active form.</text>
</comment>
<dbReference type="EMBL" id="CP093345">
    <property type="protein sequence ID" value="WOG91638.1"/>
    <property type="molecule type" value="Genomic_DNA"/>
</dbReference>
<feature type="modified residue" description="N6-(pyridoxal phosphate)lysine" evidence="4">
    <location>
        <position position="274"/>
    </location>
</feature>
<organism evidence="6 7">
    <name type="scientific">Daucus carota subsp. sativus</name>
    <name type="common">Carrot</name>
    <dbReference type="NCBI Taxonomy" id="79200"/>
    <lineage>
        <taxon>Eukaryota</taxon>
        <taxon>Viridiplantae</taxon>
        <taxon>Streptophyta</taxon>
        <taxon>Embryophyta</taxon>
        <taxon>Tracheophyta</taxon>
        <taxon>Spermatophyta</taxon>
        <taxon>Magnoliopsida</taxon>
        <taxon>eudicotyledons</taxon>
        <taxon>Gunneridae</taxon>
        <taxon>Pentapetalae</taxon>
        <taxon>asterids</taxon>
        <taxon>campanulids</taxon>
        <taxon>Apiales</taxon>
        <taxon>Apiaceae</taxon>
        <taxon>Apioideae</taxon>
        <taxon>Scandiceae</taxon>
        <taxon>Daucinae</taxon>
        <taxon>Daucus</taxon>
        <taxon>Daucus sect. Daucus</taxon>
    </lineage>
</organism>
<dbReference type="GO" id="GO:0006777">
    <property type="term" value="P:Mo-molybdopterin cofactor biosynthetic process"/>
    <property type="evidence" value="ECO:0007669"/>
    <property type="project" value="UniProtKB-UniRule"/>
</dbReference>
<dbReference type="GO" id="GO:0030170">
    <property type="term" value="F:pyridoxal phosphate binding"/>
    <property type="evidence" value="ECO:0007669"/>
    <property type="project" value="UniProtKB-UniRule"/>
</dbReference>
<keyword evidence="3 4" id="KW-0501">Molybdenum cofactor biosynthesis</keyword>
<dbReference type="PANTHER" id="PTHR14237:SF80">
    <property type="entry name" value="MOLYBDENUM COFACTOR SULFURASE"/>
    <property type="match status" value="1"/>
</dbReference>
<keyword evidence="2 4" id="KW-0663">Pyridoxal phosphate</keyword>
<dbReference type="AlphaFoldDB" id="A0AAF0WNF3"/>
<dbReference type="GO" id="GO:0030151">
    <property type="term" value="F:molybdenum ion binding"/>
    <property type="evidence" value="ECO:0007669"/>
    <property type="project" value="UniProtKB-UniRule"/>
</dbReference>
<dbReference type="InterPro" id="IPR015421">
    <property type="entry name" value="PyrdxlP-dep_Trfase_major"/>
</dbReference>
<dbReference type="HAMAP" id="MF_03050">
    <property type="entry name" value="MOCOS"/>
    <property type="match status" value="1"/>
</dbReference>
<dbReference type="GO" id="GO:0032787">
    <property type="term" value="P:monocarboxylic acid metabolic process"/>
    <property type="evidence" value="ECO:0007669"/>
    <property type="project" value="UniProtKB-ARBA"/>
</dbReference>
<evidence type="ECO:0000259" key="5">
    <source>
        <dbReference type="PROSITE" id="PS51340"/>
    </source>
</evidence>
<reference evidence="6" key="1">
    <citation type="journal article" date="2016" name="Nat. Genet.">
        <title>A high-quality carrot genome assembly provides new insights into carotenoid accumulation and asterid genome evolution.</title>
        <authorList>
            <person name="Iorizzo M."/>
            <person name="Ellison S."/>
            <person name="Senalik D."/>
            <person name="Zeng P."/>
            <person name="Satapoomin P."/>
            <person name="Huang J."/>
            <person name="Bowman M."/>
            <person name="Iovene M."/>
            <person name="Sanseverino W."/>
            <person name="Cavagnaro P."/>
            <person name="Yildiz M."/>
            <person name="Macko-Podgorni A."/>
            <person name="Moranska E."/>
            <person name="Grzebelus E."/>
            <person name="Grzebelus D."/>
            <person name="Ashrafi H."/>
            <person name="Zheng Z."/>
            <person name="Cheng S."/>
            <person name="Spooner D."/>
            <person name="Van Deynze A."/>
            <person name="Simon P."/>
        </authorList>
    </citation>
    <scope>NUCLEOTIDE SEQUENCE</scope>
    <source>
        <tissue evidence="6">Leaf</tissue>
    </source>
</reference>
<dbReference type="Proteomes" id="UP000077755">
    <property type="component" value="Chromosome 3"/>
</dbReference>
<dbReference type="GO" id="GO:0016829">
    <property type="term" value="F:lyase activity"/>
    <property type="evidence" value="ECO:0007669"/>
    <property type="project" value="UniProtKB-UniRule"/>
</dbReference>
<dbReference type="Gene3D" id="3.40.640.10">
    <property type="entry name" value="Type I PLP-dependent aspartate aminotransferase-like (Major domain)"/>
    <property type="match status" value="1"/>
</dbReference>
<gene>
    <name evidence="6" type="ORF">DCAR_0310888</name>
</gene>
<protein>
    <recommendedName>
        <fullName evidence="4">Molybdenum cofactor sulfurase</fullName>
        <shortName evidence="4">MCS</shortName>
        <shortName evidence="4">MOS</shortName>
        <shortName evidence="4">MoCo sulfurase</shortName>
        <ecNumber evidence="4">2.8.1.9</ecNumber>
    </recommendedName>
    <alternativeName>
        <fullName evidence="4">Molybdenum cofactor sulfurtransferase</fullName>
    </alternativeName>
</protein>
<feature type="active site" evidence="4">
    <location>
        <position position="432"/>
    </location>
</feature>
<comment type="cofactor">
    <cofactor evidence="4">
        <name>pyridoxal 5'-phosphate</name>
        <dbReference type="ChEBI" id="CHEBI:597326"/>
    </cofactor>
</comment>
<dbReference type="InterPro" id="IPR015424">
    <property type="entry name" value="PyrdxlP-dep_Trfase"/>
</dbReference>
<proteinExistence type="inferred from homology"/>
<evidence type="ECO:0000256" key="4">
    <source>
        <dbReference type="HAMAP-Rule" id="MF_03050"/>
    </source>
</evidence>
<dbReference type="InterPro" id="IPR028886">
    <property type="entry name" value="MoCo_sulfurase"/>
</dbReference>
<dbReference type="Gene3D" id="3.90.1150.10">
    <property type="entry name" value="Aspartate Aminotransferase, domain 1"/>
    <property type="match status" value="1"/>
</dbReference>